<dbReference type="KEGG" id="gsn:YC6258_01151"/>
<organism evidence="2 3">
    <name type="scientific">Gynuella sunshinyii YC6258</name>
    <dbReference type="NCBI Taxonomy" id="1445510"/>
    <lineage>
        <taxon>Bacteria</taxon>
        <taxon>Pseudomonadati</taxon>
        <taxon>Pseudomonadota</taxon>
        <taxon>Gammaproteobacteria</taxon>
        <taxon>Oceanospirillales</taxon>
        <taxon>Saccharospirillaceae</taxon>
        <taxon>Gynuella</taxon>
    </lineage>
</organism>
<reference evidence="2 3" key="1">
    <citation type="submission" date="2014-01" db="EMBL/GenBank/DDBJ databases">
        <title>Full genme sequencing of cellulolytic bacterium Gynuella sunshinyii YC6258T gen. nov., sp. nov.</title>
        <authorList>
            <person name="Khan H."/>
            <person name="Chung E.J."/>
            <person name="Chung Y.R."/>
        </authorList>
    </citation>
    <scope>NUCLEOTIDE SEQUENCE [LARGE SCALE GENOMIC DNA]</scope>
    <source>
        <strain evidence="2 3">YC6258</strain>
    </source>
</reference>
<dbReference type="AlphaFoldDB" id="A0A0C5V114"/>
<feature type="compositionally biased region" description="Basic and acidic residues" evidence="1">
    <location>
        <begin position="11"/>
        <end position="24"/>
    </location>
</feature>
<name>A0A0C5V114_9GAMM</name>
<keyword evidence="3" id="KW-1185">Reference proteome</keyword>
<accession>A0A0C5V114</accession>
<dbReference type="SUPFAM" id="SSF46785">
    <property type="entry name" value="Winged helix' DNA-binding domain"/>
    <property type="match status" value="1"/>
</dbReference>
<dbReference type="RefSeq" id="WP_052830070.1">
    <property type="nucleotide sequence ID" value="NZ_CP007142.1"/>
</dbReference>
<dbReference type="InterPro" id="IPR036388">
    <property type="entry name" value="WH-like_DNA-bd_sf"/>
</dbReference>
<sequence length="234" mass="26168">MSLNNHTHIKVHPDSEDDPARKESPRERLLTYLKHHGPQTTAEAGAAMGITVEAVRQQLLRLVSEQMVTVETVPASGRGRPQKRWGLTSQATTEFPDAHADVLVGLIQSIQEEFGTEPLQRLICRHSERVRLRYAQALKACTSVTARIIELAELRRQDGYMATCEQLGAGLFRLTEHHCPIHSAATCCQDFCDLELKMFEQLLGPQVEVLRSHHAMGGDRCCAYEISVHPDLQA</sequence>
<dbReference type="EMBL" id="CP007142">
    <property type="protein sequence ID" value="AJQ93200.1"/>
    <property type="molecule type" value="Genomic_DNA"/>
</dbReference>
<gene>
    <name evidence="2" type="ORF">YC6258_01151</name>
</gene>
<proteinExistence type="predicted"/>
<dbReference type="InterPro" id="IPR036390">
    <property type="entry name" value="WH_DNA-bd_sf"/>
</dbReference>
<evidence type="ECO:0000256" key="1">
    <source>
        <dbReference type="SAM" id="MobiDB-lite"/>
    </source>
</evidence>
<evidence type="ECO:0000313" key="3">
    <source>
        <dbReference type="Proteomes" id="UP000032266"/>
    </source>
</evidence>
<feature type="region of interest" description="Disordered" evidence="1">
    <location>
        <begin position="1"/>
        <end position="24"/>
    </location>
</feature>
<dbReference type="Proteomes" id="UP000032266">
    <property type="component" value="Chromosome"/>
</dbReference>
<dbReference type="OrthoDB" id="155998at2"/>
<dbReference type="STRING" id="1445510.YC6258_01151"/>
<dbReference type="Gene3D" id="1.10.10.10">
    <property type="entry name" value="Winged helix-like DNA-binding domain superfamily/Winged helix DNA-binding domain"/>
    <property type="match status" value="1"/>
</dbReference>
<evidence type="ECO:0000313" key="2">
    <source>
        <dbReference type="EMBL" id="AJQ93200.1"/>
    </source>
</evidence>
<protein>
    <submittedName>
        <fullName evidence="2">Putative transcriptional regulator</fullName>
    </submittedName>
</protein>
<dbReference type="HOGENOM" id="CLU_078469_2_0_6"/>